<accession>A0ABW5G432</accession>
<dbReference type="InterPro" id="IPR013324">
    <property type="entry name" value="RNA_pol_sigma_r3/r4-like"/>
</dbReference>
<organism evidence="9 10">
    <name type="scientific">Amycolatopsis pigmentata</name>
    <dbReference type="NCBI Taxonomy" id="450801"/>
    <lineage>
        <taxon>Bacteria</taxon>
        <taxon>Bacillati</taxon>
        <taxon>Actinomycetota</taxon>
        <taxon>Actinomycetes</taxon>
        <taxon>Pseudonocardiales</taxon>
        <taxon>Pseudonocardiaceae</taxon>
        <taxon>Amycolatopsis</taxon>
    </lineage>
</organism>
<feature type="compositionally biased region" description="Low complexity" evidence="6">
    <location>
        <begin position="272"/>
        <end position="303"/>
    </location>
</feature>
<name>A0ABW5G432_9PSEU</name>
<dbReference type="Pfam" id="PF13490">
    <property type="entry name" value="zf-HC2"/>
    <property type="match status" value="1"/>
</dbReference>
<feature type="region of interest" description="Disordered" evidence="6">
    <location>
        <begin position="620"/>
        <end position="652"/>
    </location>
</feature>
<evidence type="ECO:0000256" key="6">
    <source>
        <dbReference type="SAM" id="MobiDB-lite"/>
    </source>
</evidence>
<feature type="compositionally biased region" description="Low complexity" evidence="6">
    <location>
        <begin position="410"/>
        <end position="444"/>
    </location>
</feature>
<dbReference type="InterPro" id="IPR027383">
    <property type="entry name" value="Znf_put"/>
</dbReference>
<feature type="compositionally biased region" description="Pro residues" evidence="6">
    <location>
        <begin position="391"/>
        <end position="403"/>
    </location>
</feature>
<evidence type="ECO:0000256" key="5">
    <source>
        <dbReference type="ARBA" id="ARBA00023163"/>
    </source>
</evidence>
<gene>
    <name evidence="9" type="ORF">ACFSXZ_37695</name>
</gene>
<feature type="compositionally biased region" description="Pro residues" evidence="6">
    <location>
        <begin position="459"/>
        <end position="509"/>
    </location>
</feature>
<dbReference type="InterPro" id="IPR039425">
    <property type="entry name" value="RNA_pol_sigma-70-like"/>
</dbReference>
<dbReference type="InterPro" id="IPR007627">
    <property type="entry name" value="RNA_pol_sigma70_r2"/>
</dbReference>
<dbReference type="EMBL" id="JBHUKR010000024">
    <property type="protein sequence ID" value="MFD2422079.1"/>
    <property type="molecule type" value="Genomic_DNA"/>
</dbReference>
<dbReference type="Pfam" id="PF04542">
    <property type="entry name" value="Sigma70_r2"/>
    <property type="match status" value="1"/>
</dbReference>
<evidence type="ECO:0000313" key="10">
    <source>
        <dbReference type="Proteomes" id="UP001597417"/>
    </source>
</evidence>
<reference evidence="10" key="1">
    <citation type="journal article" date="2019" name="Int. J. Syst. Evol. Microbiol.">
        <title>The Global Catalogue of Microorganisms (GCM) 10K type strain sequencing project: providing services to taxonomists for standard genome sequencing and annotation.</title>
        <authorList>
            <consortium name="The Broad Institute Genomics Platform"/>
            <consortium name="The Broad Institute Genome Sequencing Center for Infectious Disease"/>
            <person name="Wu L."/>
            <person name="Ma J."/>
        </authorList>
    </citation>
    <scope>NUCLEOTIDE SEQUENCE [LARGE SCALE GENOMIC DNA]</scope>
    <source>
        <strain evidence="10">CGMCC 4.7645</strain>
    </source>
</reference>
<dbReference type="Proteomes" id="UP001597417">
    <property type="component" value="Unassembled WGS sequence"/>
</dbReference>
<evidence type="ECO:0000259" key="8">
    <source>
        <dbReference type="Pfam" id="PF13490"/>
    </source>
</evidence>
<proteinExistence type="inferred from homology"/>
<dbReference type="SUPFAM" id="SSF88659">
    <property type="entry name" value="Sigma3 and sigma4 domains of RNA polymerase sigma factors"/>
    <property type="match status" value="1"/>
</dbReference>
<feature type="compositionally biased region" description="Pro residues" evidence="6">
    <location>
        <begin position="357"/>
        <end position="373"/>
    </location>
</feature>
<dbReference type="Gene3D" id="1.10.10.1320">
    <property type="entry name" value="Anti-sigma factor, zinc-finger domain"/>
    <property type="match status" value="1"/>
</dbReference>
<evidence type="ECO:0000256" key="1">
    <source>
        <dbReference type="ARBA" id="ARBA00010641"/>
    </source>
</evidence>
<evidence type="ECO:0000256" key="2">
    <source>
        <dbReference type="ARBA" id="ARBA00023015"/>
    </source>
</evidence>
<dbReference type="Gene3D" id="1.10.10.10">
    <property type="entry name" value="Winged helix-like DNA-binding domain superfamily/Winged helix DNA-binding domain"/>
    <property type="match status" value="1"/>
</dbReference>
<keyword evidence="4" id="KW-0238">DNA-binding</keyword>
<dbReference type="NCBIfam" id="TIGR02937">
    <property type="entry name" value="sigma70-ECF"/>
    <property type="match status" value="1"/>
</dbReference>
<evidence type="ECO:0000313" key="9">
    <source>
        <dbReference type="EMBL" id="MFD2422079.1"/>
    </source>
</evidence>
<dbReference type="PANTHER" id="PTHR43133">
    <property type="entry name" value="RNA POLYMERASE ECF-TYPE SIGMA FACTO"/>
    <property type="match status" value="1"/>
</dbReference>
<evidence type="ECO:0000256" key="4">
    <source>
        <dbReference type="ARBA" id="ARBA00023125"/>
    </source>
</evidence>
<dbReference type="InterPro" id="IPR014284">
    <property type="entry name" value="RNA_pol_sigma-70_dom"/>
</dbReference>
<dbReference type="InterPro" id="IPR036388">
    <property type="entry name" value="WH-like_DNA-bd_sf"/>
</dbReference>
<protein>
    <submittedName>
        <fullName evidence="9">Sigma-70 family RNA polymerase sigma factor</fullName>
    </submittedName>
</protein>
<feature type="region of interest" description="Disordered" evidence="6">
    <location>
        <begin position="391"/>
        <end position="511"/>
    </location>
</feature>
<comment type="caution">
    <text evidence="9">The sequence shown here is derived from an EMBL/GenBank/DDBJ whole genome shotgun (WGS) entry which is preliminary data.</text>
</comment>
<dbReference type="SUPFAM" id="SSF88946">
    <property type="entry name" value="Sigma2 domain of RNA polymerase sigma factors"/>
    <property type="match status" value="1"/>
</dbReference>
<keyword evidence="5" id="KW-0804">Transcription</keyword>
<feature type="region of interest" description="Disordered" evidence="6">
    <location>
        <begin position="272"/>
        <end position="315"/>
    </location>
</feature>
<feature type="region of interest" description="Disordered" evidence="6">
    <location>
        <begin position="347"/>
        <end position="373"/>
    </location>
</feature>
<keyword evidence="2" id="KW-0805">Transcription regulation</keyword>
<comment type="similarity">
    <text evidence="1">Belongs to the sigma-70 factor family. ECF subfamily.</text>
</comment>
<feature type="domain" description="RNA polymerase sigma-70 region 2" evidence="7">
    <location>
        <begin position="31"/>
        <end position="99"/>
    </location>
</feature>
<keyword evidence="10" id="KW-1185">Reference proteome</keyword>
<dbReference type="InterPro" id="IPR013325">
    <property type="entry name" value="RNA_pol_sigma_r2"/>
</dbReference>
<sequence>MSAEPAGIDDQSDADLIASVRAGNLTAYGTLYERHSTAAGNLARQLARSRAEADDLVSEAFAKVLDAIRAGKGPDAAFRAYLLTTLRHTAYAKAKQDKRIDLSDDMAALGGAVETLRVPFADPALAGLERTLAAKAFARLPERWQAVLWHTEVERQGPSEVAPLLGLSANGVSALAHRAREGLRQAYLQVHLNQISAERCRAVADRLGAWTRDGLSKRERAQVEKHLDDCDSCRALAAELADINTALRTVLAPLVLGGAASAYLKSTATTSGMASSASMPPSASTPSASTPSANEPAASTPAAGGSGASGSGASAVMSGPRQFVGLAVSGIAIAAAVATALATGGPATVPEAGQQPAPSPGPELPTPAVPPAVPSVLPPVGSPVPGLPVPGTPITEFPPPNIPLPGLVVPGSTSPGVQPSSPGPGTTPSGPSTPGSPGAPAPGGSQPPGSPAPGGTTPPGSPEPPGTTPPGSPEPPGTTPPGSPQPPGTTPPGTTPPGSPPGQPAPRPPRLVAIGPLRLDIQAAGVSVRLALTIRNDGGTTSAAVAAKLTLPPGIHAIAPGCPVGRDTVTCGIDHGLRPGEAAVLALRLVADPGTRDGRLTGTVTADGVAHALVDLPVSVGHAPPVTETPSDPPATPSAPPETSSEKTSAPR</sequence>
<keyword evidence="3" id="KW-0731">Sigma factor</keyword>
<feature type="compositionally biased region" description="Low complexity" evidence="6">
    <location>
        <begin position="641"/>
        <end position="652"/>
    </location>
</feature>
<dbReference type="InterPro" id="IPR041916">
    <property type="entry name" value="Anti_sigma_zinc_sf"/>
</dbReference>
<evidence type="ECO:0000256" key="3">
    <source>
        <dbReference type="ARBA" id="ARBA00023082"/>
    </source>
</evidence>
<evidence type="ECO:0000259" key="7">
    <source>
        <dbReference type="Pfam" id="PF04542"/>
    </source>
</evidence>
<dbReference type="RefSeq" id="WP_378270976.1">
    <property type="nucleotide sequence ID" value="NZ_JBHUKR010000024.1"/>
</dbReference>
<feature type="compositionally biased region" description="Pro residues" evidence="6">
    <location>
        <begin position="631"/>
        <end position="640"/>
    </location>
</feature>
<feature type="domain" description="Putative zinc-finger" evidence="8">
    <location>
        <begin position="200"/>
        <end position="234"/>
    </location>
</feature>
<dbReference type="PANTHER" id="PTHR43133:SF8">
    <property type="entry name" value="RNA POLYMERASE SIGMA FACTOR HI_1459-RELATED"/>
    <property type="match status" value="1"/>
</dbReference>
<dbReference type="Gene3D" id="1.10.1740.10">
    <property type="match status" value="1"/>
</dbReference>